<dbReference type="AlphaFoldDB" id="A0A0F8VUD8"/>
<protein>
    <submittedName>
        <fullName evidence="2">Uncharacterized protein</fullName>
    </submittedName>
</protein>
<gene>
    <name evidence="2" type="ORF">LCGC14_3149880</name>
</gene>
<evidence type="ECO:0000313" key="2">
    <source>
        <dbReference type="EMBL" id="KKK47963.1"/>
    </source>
</evidence>
<sequence>MLNQSMTCDWTPDPNAYPFRGAVQRRLLRQVWRDPGNPAFIQGVALSTVLAHNRSIFHLPLLGNPCQSVPRDPEPFPLPQEGFALEPVLESPEPTLDPIPVGTESADLSTLSDLV</sequence>
<feature type="compositionally biased region" description="Polar residues" evidence="1">
    <location>
        <begin position="106"/>
        <end position="115"/>
    </location>
</feature>
<accession>A0A0F8VUD8</accession>
<feature type="non-terminal residue" evidence="2">
    <location>
        <position position="115"/>
    </location>
</feature>
<name>A0A0F8VUD8_9ZZZZ</name>
<dbReference type="EMBL" id="LAZR01069306">
    <property type="protein sequence ID" value="KKK47963.1"/>
    <property type="molecule type" value="Genomic_DNA"/>
</dbReference>
<comment type="caution">
    <text evidence="2">The sequence shown here is derived from an EMBL/GenBank/DDBJ whole genome shotgun (WGS) entry which is preliminary data.</text>
</comment>
<evidence type="ECO:0000256" key="1">
    <source>
        <dbReference type="SAM" id="MobiDB-lite"/>
    </source>
</evidence>
<proteinExistence type="predicted"/>
<organism evidence="2">
    <name type="scientific">marine sediment metagenome</name>
    <dbReference type="NCBI Taxonomy" id="412755"/>
    <lineage>
        <taxon>unclassified sequences</taxon>
        <taxon>metagenomes</taxon>
        <taxon>ecological metagenomes</taxon>
    </lineage>
</organism>
<feature type="region of interest" description="Disordered" evidence="1">
    <location>
        <begin position="89"/>
        <end position="115"/>
    </location>
</feature>
<reference evidence="2" key="1">
    <citation type="journal article" date="2015" name="Nature">
        <title>Complex archaea that bridge the gap between prokaryotes and eukaryotes.</title>
        <authorList>
            <person name="Spang A."/>
            <person name="Saw J.H."/>
            <person name="Jorgensen S.L."/>
            <person name="Zaremba-Niedzwiedzka K."/>
            <person name="Martijn J."/>
            <person name="Lind A.E."/>
            <person name="van Eijk R."/>
            <person name="Schleper C."/>
            <person name="Guy L."/>
            <person name="Ettema T.J."/>
        </authorList>
    </citation>
    <scope>NUCLEOTIDE SEQUENCE</scope>
</reference>